<evidence type="ECO:0000256" key="1">
    <source>
        <dbReference type="SAM" id="MobiDB-lite"/>
    </source>
</evidence>
<reference evidence="2 3" key="4">
    <citation type="journal article" date="2020" name="Sci. Rep.">
        <title>beta-carboline chemical signals induce reveromycin production through a LuxR family regulator in Streptomyces sp. SN-593.</title>
        <authorList>
            <person name="Panthee S."/>
            <person name="Kito N."/>
            <person name="Hayashi T."/>
            <person name="Shimizu T."/>
            <person name="Ishikawa J."/>
            <person name="Hamamoto H."/>
            <person name="Osada H."/>
            <person name="Takahashi S."/>
        </authorList>
    </citation>
    <scope>NUCLEOTIDE SEQUENCE [LARGE SCALE GENOMIC DNA]</scope>
    <source>
        <strain evidence="2 3">SN-593</strain>
    </source>
</reference>
<organism evidence="2 3">
    <name type="scientific">Actinacidiphila reveromycinica</name>
    <dbReference type="NCBI Taxonomy" id="659352"/>
    <lineage>
        <taxon>Bacteria</taxon>
        <taxon>Bacillati</taxon>
        <taxon>Actinomycetota</taxon>
        <taxon>Actinomycetes</taxon>
        <taxon>Kitasatosporales</taxon>
        <taxon>Streptomycetaceae</taxon>
        <taxon>Actinacidiphila</taxon>
    </lineage>
</organism>
<dbReference type="AlphaFoldDB" id="A0A7U3UUJ6"/>
<dbReference type="Proteomes" id="UP000595703">
    <property type="component" value="Chromosome"/>
</dbReference>
<dbReference type="KEGG" id="arev:RVR_5493"/>
<name>A0A7U3UUJ6_9ACTN</name>
<sequence>MYLRLCGCTSCPASAGDLAARRPNAPWVAVWWVTRSLRAGRHAVMLPGFLAVDGLRHLEWFAAKELYGLLFVDECGAPFRRSTAADSPPYPKRLEDHLWDGP</sequence>
<dbReference type="EMBL" id="AP018365">
    <property type="protein sequence ID" value="BBA99038.1"/>
    <property type="molecule type" value="Genomic_DNA"/>
</dbReference>
<reference evidence="2 3" key="3">
    <citation type="journal article" date="2011" name="Nat. Chem. Biol.">
        <title>Reveromycin A biosynthesis uses RevG and RevJ for stereospecific spiroacetal formation.</title>
        <authorList>
            <person name="Takahashi S."/>
            <person name="Toyoda A."/>
            <person name="Sekiyama Y."/>
            <person name="Takagi H."/>
            <person name="Nogawa T."/>
            <person name="Uramoto M."/>
            <person name="Suzuki R."/>
            <person name="Koshino H."/>
            <person name="Kumano T."/>
            <person name="Panthee S."/>
            <person name="Dairi T."/>
            <person name="Ishikawa J."/>
            <person name="Ikeda H."/>
            <person name="Sakaki Y."/>
            <person name="Osada H."/>
        </authorList>
    </citation>
    <scope>NUCLEOTIDE SEQUENCE [LARGE SCALE GENOMIC DNA]</scope>
    <source>
        <strain evidence="2 3">SN-593</strain>
    </source>
</reference>
<feature type="compositionally biased region" description="Basic and acidic residues" evidence="1">
    <location>
        <begin position="92"/>
        <end position="102"/>
    </location>
</feature>
<protein>
    <submittedName>
        <fullName evidence="2">Uncharacterized protein</fullName>
    </submittedName>
</protein>
<evidence type="ECO:0000313" key="2">
    <source>
        <dbReference type="EMBL" id="BBA99038.1"/>
    </source>
</evidence>
<accession>A0A7U3UUJ6</accession>
<keyword evidence="3" id="KW-1185">Reference proteome</keyword>
<evidence type="ECO:0000313" key="3">
    <source>
        <dbReference type="Proteomes" id="UP000595703"/>
    </source>
</evidence>
<proteinExistence type="predicted"/>
<gene>
    <name evidence="2" type="ORF">RVR_5493</name>
</gene>
<reference evidence="2 3" key="2">
    <citation type="journal article" date="2011" name="J. Antibiot.">
        <title>Furaquinocins I and J: novel polyketide isoprenoid hybrid compounds from Streptomyces reveromyceticus SN-593.</title>
        <authorList>
            <person name="Panthee S."/>
            <person name="Takahashi S."/>
            <person name="Takagi H."/>
            <person name="Nogawa T."/>
            <person name="Oowada E."/>
            <person name="Uramoto M."/>
            <person name="Osada H."/>
        </authorList>
    </citation>
    <scope>NUCLEOTIDE SEQUENCE [LARGE SCALE GENOMIC DNA]</scope>
    <source>
        <strain evidence="2 3">SN-593</strain>
    </source>
</reference>
<feature type="region of interest" description="Disordered" evidence="1">
    <location>
        <begin position="80"/>
        <end position="102"/>
    </location>
</feature>
<reference evidence="2 3" key="1">
    <citation type="journal article" date="2010" name="J. Bacteriol.">
        <title>Biochemical characterization of a novel indole prenyltransferase from Streptomyces sp. SN-593.</title>
        <authorList>
            <person name="Takahashi S."/>
            <person name="Takagi H."/>
            <person name="Toyoda A."/>
            <person name="Uramoto M."/>
            <person name="Nogawa T."/>
            <person name="Ueki M."/>
            <person name="Sakaki Y."/>
            <person name="Osada H."/>
        </authorList>
    </citation>
    <scope>NUCLEOTIDE SEQUENCE [LARGE SCALE GENOMIC DNA]</scope>
    <source>
        <strain evidence="2 3">SN-593</strain>
    </source>
</reference>